<keyword evidence="2" id="KW-0812">Transmembrane</keyword>
<feature type="transmembrane region" description="Helical" evidence="2">
    <location>
        <begin position="361"/>
        <end position="385"/>
    </location>
</feature>
<dbReference type="SUPFAM" id="SSF81383">
    <property type="entry name" value="F-box domain"/>
    <property type="match status" value="1"/>
</dbReference>
<dbReference type="OrthoDB" id="5287295at2759"/>
<reference evidence="4 5" key="1">
    <citation type="submission" date="2020-03" db="EMBL/GenBank/DDBJ databases">
        <title>Draft Genome Sequence of Cudoniella acicularis.</title>
        <authorList>
            <person name="Buettner E."/>
            <person name="Kellner H."/>
        </authorList>
    </citation>
    <scope>NUCLEOTIDE SEQUENCE [LARGE SCALE GENOMIC DNA]</scope>
    <source>
        <strain evidence="4 5">DSM 108380</strain>
    </source>
</reference>
<evidence type="ECO:0000259" key="3">
    <source>
        <dbReference type="Pfam" id="PF00646"/>
    </source>
</evidence>
<dbReference type="AlphaFoldDB" id="A0A8H4RCQ0"/>
<dbReference type="Pfam" id="PF00646">
    <property type="entry name" value="F-box"/>
    <property type="match status" value="1"/>
</dbReference>
<protein>
    <recommendedName>
        <fullName evidence="3">F-box domain-containing protein</fullName>
    </recommendedName>
</protein>
<proteinExistence type="predicted"/>
<keyword evidence="2" id="KW-1133">Transmembrane helix</keyword>
<feature type="compositionally biased region" description="Basic and acidic residues" evidence="1">
    <location>
        <begin position="651"/>
        <end position="660"/>
    </location>
</feature>
<evidence type="ECO:0000256" key="1">
    <source>
        <dbReference type="SAM" id="MobiDB-lite"/>
    </source>
</evidence>
<name>A0A8H4RCQ0_9HELO</name>
<feature type="region of interest" description="Disordered" evidence="1">
    <location>
        <begin position="533"/>
        <end position="569"/>
    </location>
</feature>
<evidence type="ECO:0000313" key="5">
    <source>
        <dbReference type="Proteomes" id="UP000566819"/>
    </source>
</evidence>
<feature type="compositionally biased region" description="Polar residues" evidence="1">
    <location>
        <begin position="666"/>
        <end position="680"/>
    </location>
</feature>
<feature type="transmembrane region" description="Helical" evidence="2">
    <location>
        <begin position="330"/>
        <end position="349"/>
    </location>
</feature>
<dbReference type="InterPro" id="IPR036047">
    <property type="entry name" value="F-box-like_dom_sf"/>
</dbReference>
<dbReference type="EMBL" id="JAAMPI010001205">
    <property type="protein sequence ID" value="KAF4626181.1"/>
    <property type="molecule type" value="Genomic_DNA"/>
</dbReference>
<dbReference type="InterPro" id="IPR001810">
    <property type="entry name" value="F-box_dom"/>
</dbReference>
<feature type="transmembrane region" description="Helical" evidence="2">
    <location>
        <begin position="294"/>
        <end position="318"/>
    </location>
</feature>
<feature type="compositionally biased region" description="Low complexity" evidence="1">
    <location>
        <begin position="622"/>
        <end position="636"/>
    </location>
</feature>
<accession>A0A8H4RCQ0</accession>
<feature type="domain" description="F-box" evidence="3">
    <location>
        <begin position="21"/>
        <end position="56"/>
    </location>
</feature>
<feature type="region of interest" description="Disordered" evidence="1">
    <location>
        <begin position="622"/>
        <end position="680"/>
    </location>
</feature>
<feature type="transmembrane region" description="Helical" evidence="2">
    <location>
        <begin position="441"/>
        <end position="465"/>
    </location>
</feature>
<gene>
    <name evidence="4" type="ORF">G7Y89_g11983</name>
</gene>
<feature type="compositionally biased region" description="Basic and acidic residues" evidence="1">
    <location>
        <begin position="558"/>
        <end position="569"/>
    </location>
</feature>
<dbReference type="Proteomes" id="UP000566819">
    <property type="component" value="Unassembled WGS sequence"/>
</dbReference>
<keyword evidence="2" id="KW-0472">Membrane</keyword>
<evidence type="ECO:0000313" key="4">
    <source>
        <dbReference type="EMBL" id="KAF4626181.1"/>
    </source>
</evidence>
<organism evidence="4 5">
    <name type="scientific">Cudoniella acicularis</name>
    <dbReference type="NCBI Taxonomy" id="354080"/>
    <lineage>
        <taxon>Eukaryota</taxon>
        <taxon>Fungi</taxon>
        <taxon>Dikarya</taxon>
        <taxon>Ascomycota</taxon>
        <taxon>Pezizomycotina</taxon>
        <taxon>Leotiomycetes</taxon>
        <taxon>Helotiales</taxon>
        <taxon>Tricladiaceae</taxon>
        <taxon>Cudoniella</taxon>
    </lineage>
</organism>
<keyword evidence="5" id="KW-1185">Reference proteome</keyword>
<feature type="transmembrane region" description="Helical" evidence="2">
    <location>
        <begin position="485"/>
        <end position="507"/>
    </location>
</feature>
<sequence length="680" mass="76109">MEVCMEKIPESAAAQRVLATPELLSIILSYLSPKALILSASLVSRIWHDILCSPDKDLRTALFLRSASPETFLEGEYDYNDLLQSLFQTPEGKNGSPKPIFLDDLPWKTNPEAWKRSEGLWRNMLVVQPPCTRLAISKDTLSSRDFPRTSGISGSIECPAGLTFGLLYDIVVDWERVARDPDAAGRIQPNQNQTCLLSSSSEVAVASVQYFPHFSWTSISRHGKGDIRESDWRCDSDVVFEWSSYLRSAVPDRTDVLSFSEVILKTIIVANLNPLFAGLDLCRNRKTPDTQNEFYSYNVMSLNILFWAVTLFVGAWGIRSNWLGDWYDRVPTISKVFTILYPIVVVGLMQLEGVINSVPVFFIVSNFTLLISMAIGTVLLILILYKYMKTRRLVAGSNQQRGRWWASGSSKERSQNDIGTNGTMESGIGSNTRRSIYDRALVTRFTIGFGILVLFEIAIIVFNLFQLSNNASIAASGGPNLNPNSAITDIVFFIPGVTTSLVAFLVFGTTKSWRQYRDLVLGGCGLKRKILSKRRQRDEEANPDQSLEFQRLPSITHRPSEEERQRGQELESRVKMFARESCVSEVTDFAESVHTADPSISTRSEGQSAKFVQFHRSMPSASLSRSAKSIASSKASEIGVSISSDPVIQRGVEEYREPRRFVKPRPTSQTPTNFLEDSSD</sequence>
<evidence type="ECO:0000256" key="2">
    <source>
        <dbReference type="SAM" id="Phobius"/>
    </source>
</evidence>
<comment type="caution">
    <text evidence="4">The sequence shown here is derived from an EMBL/GenBank/DDBJ whole genome shotgun (WGS) entry which is preliminary data.</text>
</comment>
<feature type="region of interest" description="Disordered" evidence="1">
    <location>
        <begin position="405"/>
        <end position="424"/>
    </location>
</feature>